<reference evidence="10" key="1">
    <citation type="journal article" date="2023" name="Nat. Commun.">
        <title>Diploid and tetraploid genomes of Acorus and the evolution of monocots.</title>
        <authorList>
            <person name="Ma L."/>
            <person name="Liu K.W."/>
            <person name="Li Z."/>
            <person name="Hsiao Y.Y."/>
            <person name="Qi Y."/>
            <person name="Fu T."/>
            <person name="Tang G.D."/>
            <person name="Zhang D."/>
            <person name="Sun W.H."/>
            <person name="Liu D.K."/>
            <person name="Li Y."/>
            <person name="Chen G.Z."/>
            <person name="Liu X.D."/>
            <person name="Liao X.Y."/>
            <person name="Jiang Y.T."/>
            <person name="Yu X."/>
            <person name="Hao Y."/>
            <person name="Huang J."/>
            <person name="Zhao X.W."/>
            <person name="Ke S."/>
            <person name="Chen Y.Y."/>
            <person name="Wu W.L."/>
            <person name="Hsu J.L."/>
            <person name="Lin Y.F."/>
            <person name="Huang M.D."/>
            <person name="Li C.Y."/>
            <person name="Huang L."/>
            <person name="Wang Z.W."/>
            <person name="Zhao X."/>
            <person name="Zhong W.Y."/>
            <person name="Peng D.H."/>
            <person name="Ahmad S."/>
            <person name="Lan S."/>
            <person name="Zhang J.S."/>
            <person name="Tsai W.C."/>
            <person name="Van de Peer Y."/>
            <person name="Liu Z.J."/>
        </authorList>
    </citation>
    <scope>NUCLEOTIDE SEQUENCE</scope>
    <source>
        <strain evidence="10">CP</strain>
    </source>
</reference>
<keyword evidence="6" id="KW-0967">Endosome</keyword>
<dbReference type="AlphaFoldDB" id="A0AAV9F0Y2"/>
<evidence type="ECO:0000256" key="9">
    <source>
        <dbReference type="RuleBase" id="RU363079"/>
    </source>
</evidence>
<evidence type="ECO:0000313" key="10">
    <source>
        <dbReference type="EMBL" id="KAK1319528.1"/>
    </source>
</evidence>
<evidence type="ECO:0000256" key="5">
    <source>
        <dbReference type="ARBA" id="ARBA00022729"/>
    </source>
</evidence>
<dbReference type="GO" id="GO:0000139">
    <property type="term" value="C:Golgi membrane"/>
    <property type="evidence" value="ECO:0007669"/>
    <property type="project" value="UniProtKB-SubCell"/>
</dbReference>
<evidence type="ECO:0000256" key="8">
    <source>
        <dbReference type="ARBA" id="ARBA00023136"/>
    </source>
</evidence>
<comment type="subcellular location">
    <subcellularLocation>
        <location evidence="1">Endosome membrane</location>
        <topology evidence="1">Multi-pass membrane protein</topology>
    </subcellularLocation>
    <subcellularLocation>
        <location evidence="2">Golgi apparatus membrane</location>
        <topology evidence="2">Multi-pass membrane protein</topology>
    </subcellularLocation>
</comment>
<feature type="transmembrane region" description="Helical" evidence="9">
    <location>
        <begin position="71"/>
        <end position="94"/>
    </location>
</feature>
<dbReference type="GO" id="GO:0072657">
    <property type="term" value="P:protein localization to membrane"/>
    <property type="evidence" value="ECO:0007669"/>
    <property type="project" value="TreeGrafter"/>
</dbReference>
<evidence type="ECO:0000256" key="2">
    <source>
        <dbReference type="ARBA" id="ARBA00004653"/>
    </source>
</evidence>
<dbReference type="Pfam" id="PF02990">
    <property type="entry name" value="EMP70"/>
    <property type="match status" value="1"/>
</dbReference>
<reference evidence="10" key="2">
    <citation type="submission" date="2023-06" db="EMBL/GenBank/DDBJ databases">
        <authorList>
            <person name="Ma L."/>
            <person name="Liu K.-W."/>
            <person name="Li Z."/>
            <person name="Hsiao Y.-Y."/>
            <person name="Qi Y."/>
            <person name="Fu T."/>
            <person name="Tang G."/>
            <person name="Zhang D."/>
            <person name="Sun W.-H."/>
            <person name="Liu D.-K."/>
            <person name="Li Y."/>
            <person name="Chen G.-Z."/>
            <person name="Liu X.-D."/>
            <person name="Liao X.-Y."/>
            <person name="Jiang Y.-T."/>
            <person name="Yu X."/>
            <person name="Hao Y."/>
            <person name="Huang J."/>
            <person name="Zhao X.-W."/>
            <person name="Ke S."/>
            <person name="Chen Y.-Y."/>
            <person name="Wu W.-L."/>
            <person name="Hsu J.-L."/>
            <person name="Lin Y.-F."/>
            <person name="Huang M.-D."/>
            <person name="Li C.-Y."/>
            <person name="Huang L."/>
            <person name="Wang Z.-W."/>
            <person name="Zhao X."/>
            <person name="Zhong W.-Y."/>
            <person name="Peng D.-H."/>
            <person name="Ahmad S."/>
            <person name="Lan S."/>
            <person name="Zhang J.-S."/>
            <person name="Tsai W.-C."/>
            <person name="Van De Peer Y."/>
            <person name="Liu Z.-J."/>
        </authorList>
    </citation>
    <scope>NUCLEOTIDE SEQUENCE</scope>
    <source>
        <strain evidence="10">CP</strain>
        <tissue evidence="10">Leaves</tissue>
    </source>
</reference>
<sequence length="160" mass="17992">MLTGCLFCGPLFLTFCFLNSATAALIWMLVTSSLLVLGGIAGKNSKAEFQAPCRTTKYPREIPPLPWSRGIIPQMAMAGFLLFSAVYIELYYIFTCMWGRRIYTIYNILFIVFIILLIVTTFVMVALHASSLLLKTMNGGGGKQDNLYFVYLELRRNSTT</sequence>
<accession>A0AAV9F0Y2</accession>
<keyword evidence="7 9" id="KW-1133">Transmembrane helix</keyword>
<keyword evidence="11" id="KW-1185">Reference proteome</keyword>
<organism evidence="10 11">
    <name type="scientific">Acorus calamus</name>
    <name type="common">Sweet flag</name>
    <dbReference type="NCBI Taxonomy" id="4465"/>
    <lineage>
        <taxon>Eukaryota</taxon>
        <taxon>Viridiplantae</taxon>
        <taxon>Streptophyta</taxon>
        <taxon>Embryophyta</taxon>
        <taxon>Tracheophyta</taxon>
        <taxon>Spermatophyta</taxon>
        <taxon>Magnoliopsida</taxon>
        <taxon>Liliopsida</taxon>
        <taxon>Acoraceae</taxon>
        <taxon>Acorus</taxon>
    </lineage>
</organism>
<evidence type="ECO:0000313" key="11">
    <source>
        <dbReference type="Proteomes" id="UP001180020"/>
    </source>
</evidence>
<dbReference type="InterPro" id="IPR004240">
    <property type="entry name" value="EMP70"/>
</dbReference>
<name>A0AAV9F0Y2_ACOCL</name>
<dbReference type="Proteomes" id="UP001180020">
    <property type="component" value="Unassembled WGS sequence"/>
</dbReference>
<evidence type="ECO:0000256" key="3">
    <source>
        <dbReference type="ARBA" id="ARBA00005227"/>
    </source>
</evidence>
<dbReference type="PANTHER" id="PTHR10766:SF169">
    <property type="entry name" value="TRANSMEMBRANE 9 SUPERFAMILY MEMBER"/>
    <property type="match status" value="1"/>
</dbReference>
<dbReference type="EMBL" id="JAUJYO010000004">
    <property type="protein sequence ID" value="KAK1319528.1"/>
    <property type="molecule type" value="Genomic_DNA"/>
</dbReference>
<evidence type="ECO:0000256" key="4">
    <source>
        <dbReference type="ARBA" id="ARBA00022692"/>
    </source>
</evidence>
<keyword evidence="5" id="KW-0732">Signal</keyword>
<comment type="caution">
    <text evidence="9">Lacks conserved residue(s) required for the propagation of feature annotation.</text>
</comment>
<gene>
    <name evidence="10" type="ORF">QJS10_CPB04g01814</name>
</gene>
<feature type="transmembrane region" description="Helical" evidence="9">
    <location>
        <begin position="106"/>
        <end position="127"/>
    </location>
</feature>
<evidence type="ECO:0000256" key="7">
    <source>
        <dbReference type="ARBA" id="ARBA00022989"/>
    </source>
</evidence>
<evidence type="ECO:0000256" key="6">
    <source>
        <dbReference type="ARBA" id="ARBA00022753"/>
    </source>
</evidence>
<comment type="similarity">
    <text evidence="3 9">Belongs to the nonaspanin (TM9SF) (TC 9.A.2) family.</text>
</comment>
<dbReference type="GO" id="GO:0010008">
    <property type="term" value="C:endosome membrane"/>
    <property type="evidence" value="ECO:0007669"/>
    <property type="project" value="UniProtKB-SubCell"/>
</dbReference>
<keyword evidence="8 9" id="KW-0472">Membrane</keyword>
<dbReference type="PANTHER" id="PTHR10766">
    <property type="entry name" value="TRANSMEMBRANE 9 SUPERFAMILY PROTEIN"/>
    <property type="match status" value="1"/>
</dbReference>
<proteinExistence type="inferred from homology"/>
<comment type="caution">
    <text evidence="10">The sequence shown here is derived from an EMBL/GenBank/DDBJ whole genome shotgun (WGS) entry which is preliminary data.</text>
</comment>
<protein>
    <recommendedName>
        <fullName evidence="9">Transmembrane 9 superfamily member</fullName>
    </recommendedName>
</protein>
<evidence type="ECO:0000256" key="1">
    <source>
        <dbReference type="ARBA" id="ARBA00004337"/>
    </source>
</evidence>
<keyword evidence="4 9" id="KW-0812">Transmembrane</keyword>